<dbReference type="SUPFAM" id="SSF50249">
    <property type="entry name" value="Nucleic acid-binding proteins"/>
    <property type="match status" value="1"/>
</dbReference>
<dbReference type="PROSITE" id="PS50126">
    <property type="entry name" value="S1"/>
    <property type="match status" value="2"/>
</dbReference>
<sequence>MDETKIVVNFELVECNYDFVRIGDEIFYDLVQIYDGSYEALNIEFKNNSILSELDSAYQKQNKLQCKVNFKTPNGFVLDYKGVSIYLPNKELQGTNLVEGSDTTLYIKHFSYNANIICSLNSNSNSNLVSQFQKYIGKSDSFNFEIIEINNSGLIVADSSIYGFIPNSHLGKISKDKIRQGNTIKASVIACSLKGGLVLSIRNHLLYDILVDLNDAFNNQICLSGEIKSFYKKYFIIDYKGIDLLLNKNYVLNNDNIDIKQSIYFKIIDFSWTKTISISVLETSENGLVSSFRRENLFIGTVQNVMDSGLLISINENYIGFMPNFEITNNWKLDLSIVKEGQKIKASITKFNYQGLYLSRLLYTRKIRSRLASKKIKINDTVVLKIYDKMAKFGVLVRNEAIKGLIPLENILPKEIIEQINILNFVKYCKLIFKKKSLIKCIVSEVDDNDNKIAFDINVHEIDNKEKIIQIFDYFKNNTKQKIAVIDFYNKKARKDL</sequence>
<feature type="domain" description="S1 motif" evidence="1">
    <location>
        <begin position="139"/>
        <end position="202"/>
    </location>
</feature>
<feature type="domain" description="S1 motif" evidence="1">
    <location>
        <begin position="295"/>
        <end position="366"/>
    </location>
</feature>
<dbReference type="SMART" id="SM00316">
    <property type="entry name" value="S1"/>
    <property type="match status" value="3"/>
</dbReference>
<dbReference type="InterPro" id="IPR003029">
    <property type="entry name" value="S1_domain"/>
</dbReference>
<dbReference type="GO" id="GO:0003676">
    <property type="term" value="F:nucleic acid binding"/>
    <property type="evidence" value="ECO:0007669"/>
    <property type="project" value="InterPro"/>
</dbReference>
<name>A0A2G1VRJ6_9FLAO</name>
<evidence type="ECO:0000259" key="1">
    <source>
        <dbReference type="PROSITE" id="PS50126"/>
    </source>
</evidence>
<organism evidence="2 3">
    <name type="scientific">Leeuwenhoekiella nanhaiensis</name>
    <dbReference type="NCBI Taxonomy" id="1655491"/>
    <lineage>
        <taxon>Bacteria</taxon>
        <taxon>Pseudomonadati</taxon>
        <taxon>Bacteroidota</taxon>
        <taxon>Flavobacteriia</taxon>
        <taxon>Flavobacteriales</taxon>
        <taxon>Flavobacteriaceae</taxon>
        <taxon>Leeuwenhoekiella</taxon>
    </lineage>
</organism>
<dbReference type="EMBL" id="NQXA01000007">
    <property type="protein sequence ID" value="PHQ29393.1"/>
    <property type="molecule type" value="Genomic_DNA"/>
</dbReference>
<accession>A0A2G1VRJ6</accession>
<reference evidence="2 3" key="1">
    <citation type="submission" date="2017-08" db="EMBL/GenBank/DDBJ databases">
        <title>The whole genome shortgun sequences of strain Leeuwenhoekiella nanhaiensis G18 from the South China Sea.</title>
        <authorList>
            <person name="Liu Q."/>
        </authorList>
    </citation>
    <scope>NUCLEOTIDE SEQUENCE [LARGE SCALE GENOMIC DNA]</scope>
    <source>
        <strain evidence="2 3">G18</strain>
    </source>
</reference>
<dbReference type="Gene3D" id="2.40.50.140">
    <property type="entry name" value="Nucleic acid-binding proteins"/>
    <property type="match status" value="1"/>
</dbReference>
<evidence type="ECO:0000313" key="2">
    <source>
        <dbReference type="EMBL" id="PHQ29393.1"/>
    </source>
</evidence>
<keyword evidence="3" id="KW-1185">Reference proteome</keyword>
<evidence type="ECO:0000313" key="3">
    <source>
        <dbReference type="Proteomes" id="UP000229433"/>
    </source>
</evidence>
<gene>
    <name evidence="2" type="ORF">CJ305_10660</name>
</gene>
<protein>
    <recommendedName>
        <fullName evidence="1">S1 motif domain-containing protein</fullName>
    </recommendedName>
</protein>
<dbReference type="Proteomes" id="UP000229433">
    <property type="component" value="Unassembled WGS sequence"/>
</dbReference>
<dbReference type="AlphaFoldDB" id="A0A2G1VRJ6"/>
<proteinExistence type="predicted"/>
<comment type="caution">
    <text evidence="2">The sequence shown here is derived from an EMBL/GenBank/DDBJ whole genome shotgun (WGS) entry which is preliminary data.</text>
</comment>
<dbReference type="InterPro" id="IPR012340">
    <property type="entry name" value="NA-bd_OB-fold"/>
</dbReference>